<dbReference type="KEGG" id="ncv:NCAV_1582"/>
<dbReference type="Proteomes" id="UP000236248">
    <property type="component" value="Chromosome NCAV"/>
</dbReference>
<keyword evidence="1" id="KW-0472">Membrane</keyword>
<gene>
    <name evidence="2" type="ORF">NCAV_1582</name>
</gene>
<evidence type="ECO:0008006" key="4">
    <source>
        <dbReference type="Google" id="ProtNLM"/>
    </source>
</evidence>
<evidence type="ECO:0000256" key="1">
    <source>
        <dbReference type="SAM" id="Phobius"/>
    </source>
</evidence>
<evidence type="ECO:0000313" key="3">
    <source>
        <dbReference type="Proteomes" id="UP000236248"/>
    </source>
</evidence>
<sequence>MTSMHQVSLLTIPLILTMLASSAYAHQLFNSGEYRIAGYLIQIATQPEIPAPNTIATILTRVADNNGNDLNDVTIGLRILKNDTLVYAFPPTIARDGHLTLNYVFTEPGVYVIEVDVYNTDGSTVSAKFNIGIVREFGYIFISMVVLGAIMPAVIVAGIVIYKRRRKKEFQLDNNI</sequence>
<reference evidence="3" key="1">
    <citation type="submission" date="2018-01" db="EMBL/GenBank/DDBJ databases">
        <authorList>
            <person name="Kerou L M."/>
        </authorList>
    </citation>
    <scope>NUCLEOTIDE SEQUENCE [LARGE SCALE GENOMIC DNA]</scope>
    <source>
        <strain evidence="3">SCU2</strain>
    </source>
</reference>
<name>A0A2K5ASZ7_9ARCH</name>
<dbReference type="AlphaFoldDB" id="A0A2K5ASZ7"/>
<evidence type="ECO:0000313" key="2">
    <source>
        <dbReference type="EMBL" id="SPC34747.1"/>
    </source>
</evidence>
<dbReference type="RefSeq" id="WP_103286651.1">
    <property type="nucleotide sequence ID" value="NZ_LT981265.1"/>
</dbReference>
<proteinExistence type="predicted"/>
<feature type="transmembrane region" description="Helical" evidence="1">
    <location>
        <begin position="137"/>
        <end position="162"/>
    </location>
</feature>
<dbReference type="EMBL" id="LT981265">
    <property type="protein sequence ID" value="SPC34747.1"/>
    <property type="molecule type" value="Genomic_DNA"/>
</dbReference>
<accession>A0A2K5ASZ7</accession>
<dbReference type="GeneID" id="41595573"/>
<organism evidence="2 3">
    <name type="scientific">Candidatus Nitrosocaldus cavascurensis</name>
    <dbReference type="NCBI Taxonomy" id="2058097"/>
    <lineage>
        <taxon>Archaea</taxon>
        <taxon>Nitrososphaerota</taxon>
        <taxon>Nitrososphaeria</taxon>
        <taxon>Candidatus Nitrosocaldales</taxon>
        <taxon>Candidatus Nitrosocaldaceae</taxon>
        <taxon>Candidatus Nitrosocaldus</taxon>
    </lineage>
</organism>
<keyword evidence="1" id="KW-1133">Transmembrane helix</keyword>
<keyword evidence="1" id="KW-0812">Transmembrane</keyword>
<protein>
    <recommendedName>
        <fullName evidence="4">YtkA-like domain-containing protein</fullName>
    </recommendedName>
</protein>
<keyword evidence="3" id="KW-1185">Reference proteome</keyword>